<accession>A0ABX5QHH2</accession>
<organism evidence="1 2">
    <name type="scientific">Leucobacter muris</name>
    <dbReference type="NCBI Taxonomy" id="1935379"/>
    <lineage>
        <taxon>Bacteria</taxon>
        <taxon>Bacillati</taxon>
        <taxon>Actinomycetota</taxon>
        <taxon>Actinomycetes</taxon>
        <taxon>Micrococcales</taxon>
        <taxon>Microbacteriaceae</taxon>
        <taxon>Leucobacter</taxon>
    </lineage>
</organism>
<dbReference type="EMBL" id="CP035037">
    <property type="protein sequence ID" value="QAB18399.1"/>
    <property type="molecule type" value="Genomic_DNA"/>
</dbReference>
<name>A0ABX5QHH2_9MICO</name>
<sequence>MTQHQLTASIESLPSSVLGTHEDLELVAEGAIKAVLAKRGISVKFVRPQLGGVSEIVVSLALAMLRSIWSKIQRARKIRRSSEAAEDAGWSLTYRLTVPEIASTAAQRAALITHLLDLTEAIKSELHSDFGEHLAVTSRVILEGTGHEITVLPTALSGMGYDRLAAIASKAARHHTSTVVPRTLWTGSAVKASKTLPPIMTISGTGNTASDTPD</sequence>
<protein>
    <submittedName>
        <fullName evidence="1">Uncharacterized protein</fullName>
    </submittedName>
</protein>
<evidence type="ECO:0000313" key="2">
    <source>
        <dbReference type="Proteomes" id="UP000285768"/>
    </source>
</evidence>
<gene>
    <name evidence="1" type="ORF">Leucomu_11160</name>
</gene>
<dbReference type="Proteomes" id="UP000285768">
    <property type="component" value="Chromosome"/>
</dbReference>
<evidence type="ECO:0000313" key="1">
    <source>
        <dbReference type="EMBL" id="QAB18399.1"/>
    </source>
</evidence>
<dbReference type="RefSeq" id="WP_128387278.1">
    <property type="nucleotide sequence ID" value="NZ_CP035037.1"/>
</dbReference>
<keyword evidence="2" id="KW-1185">Reference proteome</keyword>
<proteinExistence type="predicted"/>
<reference evidence="1 2" key="1">
    <citation type="submission" date="2019-01" db="EMBL/GenBank/DDBJ databases">
        <title>Leucobacter muris sp. nov. isolated from the nose of a laboratory mouse.</title>
        <authorList>
            <person name="Benga L."/>
            <person name="Sproeer C."/>
            <person name="Schumann P."/>
            <person name="Verbarg S."/>
            <person name="Bunk B."/>
            <person name="Engelhardt E."/>
            <person name="Benten P.M."/>
            <person name="Sager M."/>
        </authorList>
    </citation>
    <scope>NUCLEOTIDE SEQUENCE [LARGE SCALE GENOMIC DNA]</scope>
    <source>
        <strain evidence="1 2">DSM 101948</strain>
    </source>
</reference>